<comment type="subcellular location">
    <subcellularLocation>
        <location evidence="1">Cell membrane</location>
        <topology evidence="1">Multi-pass membrane protein</topology>
    </subcellularLocation>
</comment>
<feature type="transmembrane region" description="Helical" evidence="8">
    <location>
        <begin position="291"/>
        <end position="308"/>
    </location>
</feature>
<evidence type="ECO:0000256" key="2">
    <source>
        <dbReference type="ARBA" id="ARBA00022475"/>
    </source>
</evidence>
<evidence type="ECO:0000256" key="1">
    <source>
        <dbReference type="ARBA" id="ARBA00004651"/>
    </source>
</evidence>
<feature type="domain" description="Glycosyltransferase RgtA/B/C/D-like" evidence="9">
    <location>
        <begin position="60"/>
        <end position="192"/>
    </location>
</feature>
<evidence type="ECO:0000256" key="5">
    <source>
        <dbReference type="ARBA" id="ARBA00022692"/>
    </source>
</evidence>
<evidence type="ECO:0000256" key="6">
    <source>
        <dbReference type="ARBA" id="ARBA00022989"/>
    </source>
</evidence>
<feature type="transmembrane region" description="Helical" evidence="8">
    <location>
        <begin position="193"/>
        <end position="213"/>
    </location>
</feature>
<dbReference type="PANTHER" id="PTHR33908:SF3">
    <property type="entry name" value="UNDECAPRENYL PHOSPHATE-ALPHA-4-AMINO-4-DEOXY-L-ARABINOSE ARABINOSYL TRANSFERASE"/>
    <property type="match status" value="1"/>
</dbReference>
<keyword evidence="4 10" id="KW-0808">Transferase</keyword>
<comment type="caution">
    <text evidence="10">The sequence shown here is derived from an EMBL/GenBank/DDBJ whole genome shotgun (WGS) entry which is preliminary data.</text>
</comment>
<keyword evidence="6 8" id="KW-1133">Transmembrane helix</keyword>
<accession>A0A7C2V3E2</accession>
<dbReference type="GO" id="GO:0009103">
    <property type="term" value="P:lipopolysaccharide biosynthetic process"/>
    <property type="evidence" value="ECO:0007669"/>
    <property type="project" value="UniProtKB-ARBA"/>
</dbReference>
<sequence length="422" mass="49183">MISRSLFGLLILSFLYLLLGNWILSFTSLDEGRNMSAIQHMLKSKDFILPMYNCQPRFEKPPMLYWLVSISSFLFGLNEFSARLVSGLSAIGVAVLTYLLAKDFYSRDIAIRSALILLTFPHLWIESRAVVPEMLNTFFTFVGLYAFLRERFLLGWLALSLAFLTKGPVGVVLCIGVYLLWKRDFRFLNLKGLLLFFVFGFSWYALMIAQYGYEYFYRFFIYENLMRYTGQRSTHPAPFYYYLIVLAVGTLWYLPLYPRLLKSFKREWIPLFLWFSLVLIFFSLASNKLHHYILFAYPPLAILLAHVVSRSYLRLVIPLSLLVLFSLLPILYAYQANRFTPKAYPIVKAYQGPVYFYKAEDSALVYYSERCIERLEDPLRAKGLVITKENHTKELPSCKLLLKGREFDGVYALLDCGHISDN</sequence>
<dbReference type="InterPro" id="IPR038731">
    <property type="entry name" value="RgtA/B/C-like"/>
</dbReference>
<name>A0A7C2V3E2_9AQUI</name>
<reference evidence="10" key="1">
    <citation type="journal article" date="2020" name="mSystems">
        <title>Genome- and Community-Level Interaction Insights into Carbon Utilization and Element Cycling Functions of Hydrothermarchaeota in Hydrothermal Sediment.</title>
        <authorList>
            <person name="Zhou Z."/>
            <person name="Liu Y."/>
            <person name="Xu W."/>
            <person name="Pan J."/>
            <person name="Luo Z.H."/>
            <person name="Li M."/>
        </authorList>
    </citation>
    <scope>NUCLEOTIDE SEQUENCE [LARGE SCALE GENOMIC DNA]</scope>
    <source>
        <strain evidence="10">SpSt-132</strain>
    </source>
</reference>
<feature type="transmembrane region" description="Helical" evidence="8">
    <location>
        <begin position="6"/>
        <end position="26"/>
    </location>
</feature>
<evidence type="ECO:0000256" key="3">
    <source>
        <dbReference type="ARBA" id="ARBA00022676"/>
    </source>
</evidence>
<dbReference type="GO" id="GO:0016763">
    <property type="term" value="F:pentosyltransferase activity"/>
    <property type="evidence" value="ECO:0007669"/>
    <property type="project" value="TreeGrafter"/>
</dbReference>
<protein>
    <submittedName>
        <fullName evidence="10">Glycosyltransferase family 39 protein</fullName>
    </submittedName>
</protein>
<feature type="transmembrane region" description="Helical" evidence="8">
    <location>
        <begin position="268"/>
        <end position="285"/>
    </location>
</feature>
<gene>
    <name evidence="10" type="ORF">ENO47_04105</name>
</gene>
<feature type="transmembrane region" description="Helical" evidence="8">
    <location>
        <begin position="84"/>
        <end position="101"/>
    </location>
</feature>
<feature type="transmembrane region" description="Helical" evidence="8">
    <location>
        <begin position="130"/>
        <end position="148"/>
    </location>
</feature>
<feature type="transmembrane region" description="Helical" evidence="8">
    <location>
        <begin position="239"/>
        <end position="256"/>
    </location>
</feature>
<evidence type="ECO:0000256" key="8">
    <source>
        <dbReference type="SAM" id="Phobius"/>
    </source>
</evidence>
<evidence type="ECO:0000259" key="9">
    <source>
        <dbReference type="Pfam" id="PF13231"/>
    </source>
</evidence>
<dbReference type="EMBL" id="DSFP01000033">
    <property type="protein sequence ID" value="HEW45838.1"/>
    <property type="molecule type" value="Genomic_DNA"/>
</dbReference>
<evidence type="ECO:0000256" key="4">
    <source>
        <dbReference type="ARBA" id="ARBA00022679"/>
    </source>
</evidence>
<keyword evidence="7 8" id="KW-0472">Membrane</keyword>
<dbReference type="AlphaFoldDB" id="A0A7C2V3E2"/>
<proteinExistence type="predicted"/>
<dbReference type="InterPro" id="IPR050297">
    <property type="entry name" value="LipidA_mod_glycosyltrf_83"/>
</dbReference>
<feature type="transmembrane region" description="Helical" evidence="8">
    <location>
        <begin position="154"/>
        <end position="181"/>
    </location>
</feature>
<feature type="transmembrane region" description="Helical" evidence="8">
    <location>
        <begin position="315"/>
        <end position="334"/>
    </location>
</feature>
<dbReference type="PANTHER" id="PTHR33908">
    <property type="entry name" value="MANNOSYLTRANSFERASE YKCB-RELATED"/>
    <property type="match status" value="1"/>
</dbReference>
<evidence type="ECO:0000256" key="7">
    <source>
        <dbReference type="ARBA" id="ARBA00023136"/>
    </source>
</evidence>
<keyword evidence="5 8" id="KW-0812">Transmembrane</keyword>
<dbReference type="Pfam" id="PF13231">
    <property type="entry name" value="PMT_2"/>
    <property type="match status" value="1"/>
</dbReference>
<dbReference type="GO" id="GO:0010041">
    <property type="term" value="P:response to iron(III) ion"/>
    <property type="evidence" value="ECO:0007669"/>
    <property type="project" value="TreeGrafter"/>
</dbReference>
<keyword evidence="2" id="KW-1003">Cell membrane</keyword>
<evidence type="ECO:0000313" key="10">
    <source>
        <dbReference type="EMBL" id="HEW45838.1"/>
    </source>
</evidence>
<dbReference type="GO" id="GO:0005886">
    <property type="term" value="C:plasma membrane"/>
    <property type="evidence" value="ECO:0007669"/>
    <property type="project" value="UniProtKB-SubCell"/>
</dbReference>
<organism evidence="10">
    <name type="scientific">Hydrogenobacter sp</name>
    <dbReference type="NCBI Taxonomy" id="2152829"/>
    <lineage>
        <taxon>Bacteria</taxon>
        <taxon>Pseudomonadati</taxon>
        <taxon>Aquificota</taxon>
        <taxon>Aquificia</taxon>
        <taxon>Aquificales</taxon>
        <taxon>Aquificaceae</taxon>
        <taxon>Hydrogenobacter</taxon>
    </lineage>
</organism>
<keyword evidence="3" id="KW-0328">Glycosyltransferase</keyword>